<comment type="caution">
    <text evidence="1">The sequence shown here is derived from an EMBL/GenBank/DDBJ whole genome shotgun (WGS) entry which is preliminary data.</text>
</comment>
<name>A0ABN0FP12_9BURK</name>
<reference evidence="1 2" key="1">
    <citation type="journal article" date="2012" name="J. Bacteriol.">
        <title>Draft Genome Sequence of the Soil Bacterium Burkholderia terrae Strain BS001, Which Interacts with Fungal Surface Structures.</title>
        <authorList>
            <person name="Nazir R."/>
            <person name="Hansen M.A."/>
            <person name="Sorensen S."/>
            <person name="van Elsas J.D."/>
        </authorList>
    </citation>
    <scope>NUCLEOTIDE SEQUENCE [LARGE SCALE GENOMIC DNA]</scope>
    <source>
        <strain evidence="1 2">BS001</strain>
    </source>
</reference>
<organism evidence="1 2">
    <name type="scientific">Paraburkholderia hospita</name>
    <dbReference type="NCBI Taxonomy" id="169430"/>
    <lineage>
        <taxon>Bacteria</taxon>
        <taxon>Pseudomonadati</taxon>
        <taxon>Pseudomonadota</taxon>
        <taxon>Betaproteobacteria</taxon>
        <taxon>Burkholderiales</taxon>
        <taxon>Burkholderiaceae</taxon>
        <taxon>Paraburkholderia</taxon>
    </lineage>
</organism>
<keyword evidence="2" id="KW-1185">Reference proteome</keyword>
<proteinExistence type="predicted"/>
<evidence type="ECO:0000313" key="1">
    <source>
        <dbReference type="EMBL" id="EIN00451.1"/>
    </source>
</evidence>
<dbReference type="RefSeq" id="WP_007582289.1">
    <property type="nucleotide sequence ID" value="NZ_AKAU01000079.1"/>
</dbReference>
<dbReference type="EMBL" id="AKAU01000079">
    <property type="protein sequence ID" value="EIN00451.1"/>
    <property type="molecule type" value="Genomic_DNA"/>
</dbReference>
<protein>
    <submittedName>
        <fullName evidence="1">Uncharacterized protein</fullName>
    </submittedName>
</protein>
<evidence type="ECO:0000313" key="2">
    <source>
        <dbReference type="Proteomes" id="UP000004980"/>
    </source>
</evidence>
<accession>A0ABN0FP12</accession>
<sequence>MSNYFDPDWTPQVSLPLKRVGDRWEFLYGGDVPVADGAIAELRLSVSQITDEQFKQRVTQETIFEILPEGSELWVALSDRNAPAAARQSWPQMQLADVPAGATRFEKIRLGPRKKKAAQSELFGMPEKGGLWLKLKGLESVELVSSTVHMPEGFSAPTATSLNHAFTLLSQAYETHRISNTGNVYARVFYLDRDGICYPLDDLRKGVQVGQERELIHQLWADVEQKLGWRPTPQLQKTNKKKR</sequence>
<dbReference type="Proteomes" id="UP000004980">
    <property type="component" value="Unassembled WGS sequence"/>
</dbReference>
<gene>
    <name evidence="1" type="ORF">WQE_15511</name>
</gene>